<dbReference type="InterPro" id="IPR050764">
    <property type="entry name" value="CbbQ/NirQ/NorQ/GpvN"/>
</dbReference>
<dbReference type="Gene3D" id="3.40.50.300">
    <property type="entry name" value="P-loop containing nucleotide triphosphate hydrolases"/>
    <property type="match status" value="1"/>
</dbReference>
<dbReference type="PANTHER" id="PTHR42759:SF1">
    <property type="entry name" value="MAGNESIUM-CHELATASE SUBUNIT CHLD"/>
    <property type="match status" value="1"/>
</dbReference>
<dbReference type="InterPro" id="IPR003593">
    <property type="entry name" value="AAA+_ATPase"/>
</dbReference>
<evidence type="ECO:0000256" key="1">
    <source>
        <dbReference type="ARBA" id="ARBA00009417"/>
    </source>
</evidence>
<comment type="similarity">
    <text evidence="1">Belongs to the CbbQ/NirQ/NorQ/GpvN family.</text>
</comment>
<organism evidence="3 4">
    <name type="scientific">Aeribacillus pallidus</name>
    <dbReference type="NCBI Taxonomy" id="33936"/>
    <lineage>
        <taxon>Bacteria</taxon>
        <taxon>Bacillati</taxon>
        <taxon>Bacillota</taxon>
        <taxon>Bacilli</taxon>
        <taxon>Bacillales</taxon>
        <taxon>Bacillaceae</taxon>
        <taxon>Aeribacillus</taxon>
    </lineage>
</organism>
<evidence type="ECO:0000313" key="4">
    <source>
        <dbReference type="Proteomes" id="UP000076476"/>
    </source>
</evidence>
<dbReference type="InterPro" id="IPR011704">
    <property type="entry name" value="ATPase_dyneun-rel_AAA"/>
</dbReference>
<evidence type="ECO:0000259" key="2">
    <source>
        <dbReference type="SMART" id="SM00382"/>
    </source>
</evidence>
<proteinExistence type="inferred from homology"/>
<dbReference type="GO" id="GO:0005524">
    <property type="term" value="F:ATP binding"/>
    <property type="evidence" value="ECO:0007669"/>
    <property type="project" value="InterPro"/>
</dbReference>
<protein>
    <recommendedName>
        <fullName evidence="2">AAA+ ATPase domain-containing protein</fullName>
    </recommendedName>
</protein>
<dbReference type="EMBL" id="LWBR01000079">
    <property type="protein sequence ID" value="KZN94680.1"/>
    <property type="molecule type" value="Genomic_DNA"/>
</dbReference>
<feature type="domain" description="AAA+ ATPase" evidence="2">
    <location>
        <begin position="61"/>
        <end position="207"/>
    </location>
</feature>
<dbReference type="PRINTS" id="PR00300">
    <property type="entry name" value="CLPPROTEASEA"/>
</dbReference>
<gene>
    <name evidence="3" type="ORF">AZI98_18435</name>
</gene>
<dbReference type="STRING" id="33936.AZI98_18435"/>
<accession>A0A167YXZ7</accession>
<dbReference type="RefSeq" id="WP_063389706.1">
    <property type="nucleotide sequence ID" value="NZ_LWBR01000079.1"/>
</dbReference>
<comment type="caution">
    <text evidence="3">The sequence shown here is derived from an EMBL/GenBank/DDBJ whole genome shotgun (WGS) entry which is preliminary data.</text>
</comment>
<dbReference type="SUPFAM" id="SSF52540">
    <property type="entry name" value="P-loop containing nucleoside triphosphate hydrolases"/>
    <property type="match status" value="1"/>
</dbReference>
<dbReference type="SMART" id="SM00382">
    <property type="entry name" value="AAA"/>
    <property type="match status" value="1"/>
</dbReference>
<dbReference type="InterPro" id="IPR001270">
    <property type="entry name" value="ClpA/B"/>
</dbReference>
<dbReference type="Pfam" id="PF07728">
    <property type="entry name" value="AAA_5"/>
    <property type="match status" value="1"/>
</dbReference>
<dbReference type="AlphaFoldDB" id="A0A167YXZ7"/>
<dbReference type="OrthoDB" id="9808317at2"/>
<dbReference type="PANTHER" id="PTHR42759">
    <property type="entry name" value="MOXR FAMILY PROTEIN"/>
    <property type="match status" value="1"/>
</dbReference>
<sequence length="301" mass="33339">MIRKEIFMTSLELHLPKEIINVIESRKKRVHSDQDQRLIGQGGFLSDDPVILYDALVALALGKNVLLKGPTGAGKTKLAETLSSFFSQPMHSINCSVDLDAEALLGYKTIVNSSNQTAIEFVEGPVIQAMKKGHFLYIDEINMAKPETLPILNGVLDYRRRITNPFTQEVVAAKEGFGVIAAINEGYVGTVPLNEALKNRFVVIDVPYVQNEKLKQVLTEQSSLKDEKLIEKFLTLSSDIITQVKIGKVSEEAASIRALIDACDLSVYLPPLRAIERAIAAKLDDELEKRAIMNIAETVFE</sequence>
<dbReference type="InterPro" id="IPR027417">
    <property type="entry name" value="P-loop_NTPase"/>
</dbReference>
<evidence type="ECO:0000313" key="3">
    <source>
        <dbReference type="EMBL" id="KZN94680.1"/>
    </source>
</evidence>
<keyword evidence="4" id="KW-1185">Reference proteome</keyword>
<dbReference type="Proteomes" id="UP000076476">
    <property type="component" value="Unassembled WGS sequence"/>
</dbReference>
<dbReference type="GO" id="GO:0016887">
    <property type="term" value="F:ATP hydrolysis activity"/>
    <property type="evidence" value="ECO:0007669"/>
    <property type="project" value="InterPro"/>
</dbReference>
<reference evidence="3 4" key="1">
    <citation type="submission" date="2016-04" db="EMBL/GenBank/DDBJ databases">
        <title>Draft genome sequence of Aeribacillus pallidus 8m3 from petroleum reservoir.</title>
        <authorList>
            <person name="Poltaraus A.B."/>
            <person name="Nazina T.N."/>
            <person name="Tourova T.P."/>
            <person name="Malakho S.M."/>
            <person name="Korshunova A.V."/>
            <person name="Sokolova D.S."/>
        </authorList>
    </citation>
    <scope>NUCLEOTIDE SEQUENCE [LARGE SCALE GENOMIC DNA]</scope>
    <source>
        <strain evidence="3 4">8m3</strain>
    </source>
</reference>
<name>A0A167YXZ7_9BACI</name>